<dbReference type="InterPro" id="IPR011990">
    <property type="entry name" value="TPR-like_helical_dom_sf"/>
</dbReference>
<dbReference type="SUPFAM" id="SSF48452">
    <property type="entry name" value="TPR-like"/>
    <property type="match status" value="1"/>
</dbReference>
<sequence length="547" mass="62134">MSREQSFRGSRPLVTFGPKDWASQIVRGKLEILEACRHHIPNLGCLLLEGSLCSASSNGLQFFPGPFVKIQLVVALRNDKQELFDCRLVTAGNQQCKVNGGRSVIKAEVKPAGSMYLAETLAIDCSGDELGSFARNFVFLLPASIPTEYLISLEFRAVTGELLDDIQLQVLTHYQQTSLFDFCDGHSLSSVELPCPKKELVGILGTLEAQKIVSYFQELVENGAGRCFRRDQLRLFQTIDELSHSEASLQDLHLAVKLEESLMLYQMGDYERCKQLGESICLHANTYHSPNYNSIAGRAKCTISSAYKMERNFTKAEELLDSSTELLESVVPGEETAINRTCLAALLSEKGTVEGITEQEKKKLKKALKDAMLHYRHQLNKTQRRNANSPRRALIRMILFYLHSTRDQATNLQIAVSNKVLNKVKEFVEQFNREFLVNCSMRDKALFCNAYGDLLIRKGQYEEAISSVSEALRIAEDLQLQTDIKGARDRLQQLDRLRMERGEGRRGPHDLDERRVARYQGFEEPGFEVLERFLEQLTQRVQRCRQY</sequence>
<evidence type="ECO:0000313" key="1">
    <source>
        <dbReference type="EMBL" id="CAH3103240.1"/>
    </source>
</evidence>
<keyword evidence="2" id="KW-1185">Reference proteome</keyword>
<accession>A0AAU9W3X3</accession>
<dbReference type="Proteomes" id="UP001159428">
    <property type="component" value="Unassembled WGS sequence"/>
</dbReference>
<evidence type="ECO:0000313" key="2">
    <source>
        <dbReference type="Proteomes" id="UP001159428"/>
    </source>
</evidence>
<organism evidence="1 2">
    <name type="scientific">Pocillopora meandrina</name>
    <dbReference type="NCBI Taxonomy" id="46732"/>
    <lineage>
        <taxon>Eukaryota</taxon>
        <taxon>Metazoa</taxon>
        <taxon>Cnidaria</taxon>
        <taxon>Anthozoa</taxon>
        <taxon>Hexacorallia</taxon>
        <taxon>Scleractinia</taxon>
        <taxon>Astrocoeniina</taxon>
        <taxon>Pocilloporidae</taxon>
        <taxon>Pocillopora</taxon>
    </lineage>
</organism>
<dbReference type="AlphaFoldDB" id="A0AAU9W3X3"/>
<dbReference type="EMBL" id="CALNXJ010000009">
    <property type="protein sequence ID" value="CAH3103240.1"/>
    <property type="molecule type" value="Genomic_DNA"/>
</dbReference>
<gene>
    <name evidence="1" type="ORF">PMEA_00034760</name>
</gene>
<name>A0AAU9W3X3_9CNID</name>
<comment type="caution">
    <text evidence="1">The sequence shown here is derived from an EMBL/GenBank/DDBJ whole genome shotgun (WGS) entry which is preliminary data.</text>
</comment>
<dbReference type="Gene3D" id="1.25.40.10">
    <property type="entry name" value="Tetratricopeptide repeat domain"/>
    <property type="match status" value="1"/>
</dbReference>
<reference evidence="1 2" key="1">
    <citation type="submission" date="2022-05" db="EMBL/GenBank/DDBJ databases">
        <authorList>
            <consortium name="Genoscope - CEA"/>
            <person name="William W."/>
        </authorList>
    </citation>
    <scope>NUCLEOTIDE SEQUENCE [LARGE SCALE GENOMIC DNA]</scope>
</reference>
<protein>
    <submittedName>
        <fullName evidence="1">Uncharacterized protein</fullName>
    </submittedName>
</protein>
<proteinExistence type="predicted"/>